<dbReference type="PRINTS" id="PR00390">
    <property type="entry name" value="PHPHLIPASEC"/>
</dbReference>
<dbReference type="PROSITE" id="PS50008">
    <property type="entry name" value="PIPLC_Y_DOMAIN"/>
    <property type="match status" value="1"/>
</dbReference>
<keyword evidence="1" id="KW-0378">Hydrolase</keyword>
<dbReference type="GO" id="GO:0032587">
    <property type="term" value="C:ruffle membrane"/>
    <property type="evidence" value="ECO:0007669"/>
    <property type="project" value="TreeGrafter"/>
</dbReference>
<dbReference type="EC" id="3.1.4.11" evidence="1"/>
<evidence type="ECO:0000256" key="1">
    <source>
        <dbReference type="RuleBase" id="RU361133"/>
    </source>
</evidence>
<dbReference type="InterPro" id="IPR001711">
    <property type="entry name" value="PLipase_C_Pinositol-sp_Y"/>
</dbReference>
<dbReference type="Pfam" id="PF00387">
    <property type="entry name" value="PI-PLC-Y"/>
    <property type="match status" value="1"/>
</dbReference>
<comment type="caution">
    <text evidence="3">The sequence shown here is derived from an EMBL/GenBank/DDBJ whole genome shotgun (WGS) entry which is preliminary data.</text>
</comment>
<dbReference type="AlphaFoldDB" id="A0AAV2PUY7"/>
<evidence type="ECO:0000259" key="2">
    <source>
        <dbReference type="PROSITE" id="PS50008"/>
    </source>
</evidence>
<keyword evidence="4" id="KW-1185">Reference proteome</keyword>
<evidence type="ECO:0000313" key="4">
    <source>
        <dbReference type="Proteomes" id="UP001497623"/>
    </source>
</evidence>
<dbReference type="PANTHER" id="PTHR10336">
    <property type="entry name" value="PHOSPHOINOSITIDE-SPECIFIC PHOSPHOLIPASE C FAMILY PROTEIN"/>
    <property type="match status" value="1"/>
</dbReference>
<evidence type="ECO:0000313" key="3">
    <source>
        <dbReference type="EMBL" id="CAL4064307.1"/>
    </source>
</evidence>
<keyword evidence="1" id="KW-0442">Lipid degradation</keyword>
<dbReference type="PANTHER" id="PTHR10336:SF159">
    <property type="entry name" value="1-PHOSPHATIDYLINOSITOL 4,5-BISPHOSPHATE PHOSPHODIESTERASE GAMMA"/>
    <property type="match status" value="1"/>
</dbReference>
<dbReference type="GO" id="GO:0004435">
    <property type="term" value="F:phosphatidylinositol-4,5-bisphosphate phospholipase C activity"/>
    <property type="evidence" value="ECO:0007669"/>
    <property type="project" value="UniProtKB-EC"/>
</dbReference>
<dbReference type="Proteomes" id="UP001497623">
    <property type="component" value="Unassembled WGS sequence"/>
</dbReference>
<dbReference type="InterPro" id="IPR001192">
    <property type="entry name" value="PI-PLC_fam"/>
</dbReference>
<dbReference type="GO" id="GO:0010634">
    <property type="term" value="P:positive regulation of epithelial cell migration"/>
    <property type="evidence" value="ECO:0007669"/>
    <property type="project" value="TreeGrafter"/>
</dbReference>
<gene>
    <name evidence="3" type="ORF">MNOR_LOCUS3956</name>
</gene>
<reference evidence="3 4" key="1">
    <citation type="submission" date="2024-05" db="EMBL/GenBank/DDBJ databases">
        <authorList>
            <person name="Wallberg A."/>
        </authorList>
    </citation>
    <scope>NUCLEOTIDE SEQUENCE [LARGE SCALE GENOMIC DNA]</scope>
</reference>
<accession>A0AAV2PUY7</accession>
<dbReference type="EMBL" id="CAXKWB010001410">
    <property type="protein sequence ID" value="CAL4064307.1"/>
    <property type="molecule type" value="Genomic_DNA"/>
</dbReference>
<dbReference type="GO" id="GO:0046488">
    <property type="term" value="P:phosphatidylinositol metabolic process"/>
    <property type="evidence" value="ECO:0007669"/>
    <property type="project" value="TreeGrafter"/>
</dbReference>
<dbReference type="GO" id="GO:0016042">
    <property type="term" value="P:lipid catabolic process"/>
    <property type="evidence" value="ECO:0007669"/>
    <property type="project" value="UniProtKB-KW"/>
</dbReference>
<name>A0AAV2PUY7_MEGNR</name>
<comment type="catalytic activity">
    <reaction evidence="1">
        <text>a 1,2-diacyl-sn-glycero-3-phospho-(1D-myo-inositol-4,5-bisphosphate) + H2O = 1D-myo-inositol 1,4,5-trisphosphate + a 1,2-diacyl-sn-glycerol + H(+)</text>
        <dbReference type="Rhea" id="RHEA:33179"/>
        <dbReference type="ChEBI" id="CHEBI:15377"/>
        <dbReference type="ChEBI" id="CHEBI:15378"/>
        <dbReference type="ChEBI" id="CHEBI:17815"/>
        <dbReference type="ChEBI" id="CHEBI:58456"/>
        <dbReference type="ChEBI" id="CHEBI:203600"/>
        <dbReference type="EC" id="3.1.4.11"/>
    </reaction>
</comment>
<dbReference type="InterPro" id="IPR017946">
    <property type="entry name" value="PLC-like_Pdiesterase_TIM-brl"/>
</dbReference>
<keyword evidence="1" id="KW-0443">Lipid metabolism</keyword>
<protein>
    <recommendedName>
        <fullName evidence="1">Phosphoinositide phospholipase C</fullName>
        <ecNumber evidence="1">3.1.4.11</ecNumber>
    </recommendedName>
</protein>
<dbReference type="SMART" id="SM00149">
    <property type="entry name" value="PLCYc"/>
    <property type="match status" value="1"/>
</dbReference>
<dbReference type="SUPFAM" id="SSF51695">
    <property type="entry name" value="PLC-like phosphodiesterases"/>
    <property type="match status" value="1"/>
</dbReference>
<dbReference type="GO" id="GO:0048015">
    <property type="term" value="P:phosphatidylinositol-mediated signaling"/>
    <property type="evidence" value="ECO:0007669"/>
    <property type="project" value="TreeGrafter"/>
</dbReference>
<feature type="non-terminal residue" evidence="3">
    <location>
        <position position="1"/>
    </location>
</feature>
<sequence length="104" mass="11804">VSFSRVYPKATRVDSANYNPVPMWNNGCQMVSLNFQTGDRAMQLNEGRFLQNGRCGYVLRPRSQWGTVDQNDPEILPMDPFNFTIKGKKTTICLLKESQTKSGL</sequence>
<dbReference type="GO" id="GO:0051209">
    <property type="term" value="P:release of sequestered calcium ion into cytosol"/>
    <property type="evidence" value="ECO:0007669"/>
    <property type="project" value="TreeGrafter"/>
</dbReference>
<feature type="domain" description="PI-PLC Y-box" evidence="2">
    <location>
        <begin position="3"/>
        <end position="61"/>
    </location>
</feature>
<dbReference type="Gene3D" id="3.20.20.190">
    <property type="entry name" value="Phosphatidylinositol (PI) phosphodiesterase"/>
    <property type="match status" value="1"/>
</dbReference>
<proteinExistence type="predicted"/>
<organism evidence="3 4">
    <name type="scientific">Meganyctiphanes norvegica</name>
    <name type="common">Northern krill</name>
    <name type="synonym">Thysanopoda norvegica</name>
    <dbReference type="NCBI Taxonomy" id="48144"/>
    <lineage>
        <taxon>Eukaryota</taxon>
        <taxon>Metazoa</taxon>
        <taxon>Ecdysozoa</taxon>
        <taxon>Arthropoda</taxon>
        <taxon>Crustacea</taxon>
        <taxon>Multicrustacea</taxon>
        <taxon>Malacostraca</taxon>
        <taxon>Eumalacostraca</taxon>
        <taxon>Eucarida</taxon>
        <taxon>Euphausiacea</taxon>
        <taxon>Euphausiidae</taxon>
        <taxon>Meganyctiphanes</taxon>
    </lineage>
</organism>